<name>A0ABT8JNB5_9BACL</name>
<comment type="caution">
    <text evidence="3">The sequence shown here is derived from an EMBL/GenBank/DDBJ whole genome shotgun (WGS) entry which is preliminary data.</text>
</comment>
<sequence length="611" mass="68961">MRKENWLFFIAFLLCLSVSMQPLYVQASTSFKDVPAAHKSKINLLVDKKIITGYKDGTFRPNENVNRGQFALFISRALDLPKPSNPKFFKDVGEDSAVFDGINKAQAAGIIQGYADGRFKPGETITRGDMAIMLDRALQYKGNYKETSTLTYADKNLFGATSSKAISRLTHYGIMGSHADNKFAPKAYGNRLQTVLSIYQLLGIKGIIEVELDLSRGKAVYPELVKTSTNKAPVTDLTTGGDYRYENAFSISKRYLFKDANGKINLLEVEDGTIHVQQYTSGFSKVSQQKVKMELSQFGGFHYGEDGNHYIIFGQDNYEESNSKIVYRIVKYDSSWKKLSQVDISDVYVTRPFHGSNLTMDSHDGKLAVHTARERYRNTKDGLRHQSNISFLINMKDMKVLYKAGQWPNNHVSYSFATYVKFDGDKIVYADHGDGAPRSFVLQVTEDNFVTKKEELIKFQGESGENYTGGYLGGLEVSKDNYLVTGSNSVQYRDNTQNVFLSVIPKRKESKPKTVWLTNHKSNTNVSIIETHLSKINDNKFVVLWKEINRGDILLYYVVVDGSGNMLKKPKALLDVPNIGHMQPLVVGDTITWYSNGYYSNTLDFYTLIVE</sequence>
<dbReference type="EMBL" id="JAROCC010000001">
    <property type="protein sequence ID" value="MDN4605867.1"/>
    <property type="molecule type" value="Genomic_DNA"/>
</dbReference>
<protein>
    <submittedName>
        <fullName evidence="3">S-layer homology domain-containing protein</fullName>
    </submittedName>
</protein>
<proteinExistence type="predicted"/>
<feature type="domain" description="SLH" evidence="2">
    <location>
        <begin position="25"/>
        <end position="84"/>
    </location>
</feature>
<evidence type="ECO:0000259" key="2">
    <source>
        <dbReference type="PROSITE" id="PS51272"/>
    </source>
</evidence>
<dbReference type="Pfam" id="PF00395">
    <property type="entry name" value="SLH"/>
    <property type="match status" value="2"/>
</dbReference>
<dbReference type="RefSeq" id="WP_301241335.1">
    <property type="nucleotide sequence ID" value="NZ_JAROCC010000001.1"/>
</dbReference>
<keyword evidence="4" id="KW-1185">Reference proteome</keyword>
<dbReference type="Proteomes" id="UP001175097">
    <property type="component" value="Unassembled WGS sequence"/>
</dbReference>
<gene>
    <name evidence="3" type="ORF">P5G49_00055</name>
</gene>
<keyword evidence="1" id="KW-0732">Signal</keyword>
<dbReference type="InterPro" id="IPR051465">
    <property type="entry name" value="Cell_Envelope_Struct_Comp"/>
</dbReference>
<feature type="chain" id="PRO_5047492695" evidence="1">
    <location>
        <begin position="28"/>
        <end position="611"/>
    </location>
</feature>
<organism evidence="3 4">
    <name type="scientific">Sporosarcina highlanderae</name>
    <dbReference type="NCBI Taxonomy" id="3035916"/>
    <lineage>
        <taxon>Bacteria</taxon>
        <taxon>Bacillati</taxon>
        <taxon>Bacillota</taxon>
        <taxon>Bacilli</taxon>
        <taxon>Bacillales</taxon>
        <taxon>Caryophanaceae</taxon>
        <taxon>Sporosarcina</taxon>
    </lineage>
</organism>
<dbReference type="InterPro" id="IPR001119">
    <property type="entry name" value="SLH_dom"/>
</dbReference>
<feature type="domain" description="SLH" evidence="2">
    <location>
        <begin position="85"/>
        <end position="148"/>
    </location>
</feature>
<dbReference type="SUPFAM" id="SSF63829">
    <property type="entry name" value="Calcium-dependent phosphotriesterase"/>
    <property type="match status" value="1"/>
</dbReference>
<feature type="signal peptide" evidence="1">
    <location>
        <begin position="1"/>
        <end position="27"/>
    </location>
</feature>
<evidence type="ECO:0000313" key="4">
    <source>
        <dbReference type="Proteomes" id="UP001175097"/>
    </source>
</evidence>
<accession>A0ABT8JNB5</accession>
<dbReference type="PROSITE" id="PS51272">
    <property type="entry name" value="SLH"/>
    <property type="match status" value="2"/>
</dbReference>
<evidence type="ECO:0000256" key="1">
    <source>
        <dbReference type="SAM" id="SignalP"/>
    </source>
</evidence>
<reference evidence="3" key="1">
    <citation type="submission" date="2023-03" db="EMBL/GenBank/DDBJ databases">
        <title>MT1 and MT2 Draft Genomes of Novel Species.</title>
        <authorList>
            <person name="Venkateswaran K."/>
        </authorList>
    </citation>
    <scope>NUCLEOTIDE SEQUENCE</scope>
    <source>
        <strain evidence="3">F6_3S_P_2</strain>
    </source>
</reference>
<dbReference type="PANTHER" id="PTHR43308">
    <property type="entry name" value="OUTER MEMBRANE PROTEIN ALPHA-RELATED"/>
    <property type="match status" value="1"/>
</dbReference>
<dbReference type="PANTHER" id="PTHR43308:SF5">
    <property type="entry name" value="S-LAYER PROTEIN _ PEPTIDOGLYCAN ENDO-BETA-N-ACETYLGLUCOSAMINIDASE"/>
    <property type="match status" value="1"/>
</dbReference>
<evidence type="ECO:0000313" key="3">
    <source>
        <dbReference type="EMBL" id="MDN4605867.1"/>
    </source>
</evidence>